<feature type="compositionally biased region" description="Polar residues" evidence="4">
    <location>
        <begin position="375"/>
        <end position="389"/>
    </location>
</feature>
<organism evidence="6 7">
    <name type="scientific">Postia placenta MAD-698-R-SB12</name>
    <dbReference type="NCBI Taxonomy" id="670580"/>
    <lineage>
        <taxon>Eukaryota</taxon>
        <taxon>Fungi</taxon>
        <taxon>Dikarya</taxon>
        <taxon>Basidiomycota</taxon>
        <taxon>Agaricomycotina</taxon>
        <taxon>Agaricomycetes</taxon>
        <taxon>Polyporales</taxon>
        <taxon>Adustoporiaceae</taxon>
        <taxon>Rhodonia</taxon>
    </lineage>
</organism>
<gene>
    <name evidence="6" type="ORF">POSPLADRAFT_1047973</name>
</gene>
<keyword evidence="7" id="KW-1185">Reference proteome</keyword>
<dbReference type="STRING" id="670580.A0A1X6MVZ8"/>
<dbReference type="InterPro" id="IPR000719">
    <property type="entry name" value="Prot_kinase_dom"/>
</dbReference>
<dbReference type="SUPFAM" id="SSF56112">
    <property type="entry name" value="Protein kinase-like (PK-like)"/>
    <property type="match status" value="1"/>
</dbReference>
<dbReference type="EMBL" id="KZ110600">
    <property type="protein sequence ID" value="OSX60555.1"/>
    <property type="molecule type" value="Genomic_DNA"/>
</dbReference>
<proteinExistence type="predicted"/>
<protein>
    <recommendedName>
        <fullName evidence="5">Protein kinase domain-containing protein</fullName>
    </recommendedName>
</protein>
<feature type="region of interest" description="Disordered" evidence="4">
    <location>
        <begin position="371"/>
        <end position="390"/>
    </location>
</feature>
<dbReference type="Gene3D" id="1.10.510.10">
    <property type="entry name" value="Transferase(Phosphotransferase) domain 1"/>
    <property type="match status" value="1"/>
</dbReference>
<keyword evidence="3" id="KW-0067">ATP-binding</keyword>
<dbReference type="InterPro" id="IPR011009">
    <property type="entry name" value="Kinase-like_dom_sf"/>
</dbReference>
<dbReference type="GeneID" id="36324353"/>
<dbReference type="GO" id="GO:0005524">
    <property type="term" value="F:ATP binding"/>
    <property type="evidence" value="ECO:0007669"/>
    <property type="project" value="UniProtKB-KW"/>
</dbReference>
<feature type="domain" description="Protein kinase" evidence="5">
    <location>
        <begin position="1"/>
        <end position="305"/>
    </location>
</feature>
<accession>A0A1X6MVZ8</accession>
<dbReference type="AlphaFoldDB" id="A0A1X6MVZ8"/>
<evidence type="ECO:0000256" key="2">
    <source>
        <dbReference type="ARBA" id="ARBA00022741"/>
    </source>
</evidence>
<evidence type="ECO:0000256" key="1">
    <source>
        <dbReference type="ARBA" id="ARBA00022527"/>
    </source>
</evidence>
<sequence length="704" mass="79137">MSDDETLSEAETDELFATLDDDEERWRDRQLFFERHIVQAGFLPGEKMDNVLPSLKMVRFCRISDEKLVYLKRVRTGDEESRIACMLSAPLLLDDPRNHCVPILDIFQDDEDESISYMVMPFLRLIDSPPFDTPQDVVEFVDQILEGLVFIHEQGVAHRDCTYKNIMMDASAMYPKGFHPIWSSFLHDIKTEAPCLARGDVSVKYYYVDFGISSHIPPDAENRLVVGVAGRDQEVPELSRRKRPYDPFKVDIFIIGNLFRRYFHDKFSNVEFLEPLIVSMTRRDPASRPSASEALAQWKSIRPVFSGFPARWRLIPRGAVWPERLCLSVVGFVGTIIRIPPWLTAFGTNLQDLALATACLNTKLASRMKGDNTVAKASSSNPKTTSRPQQRAAGAVLRHVGHKQSAIRPLVKAAALRQINAIFATTGWGTAFGHSFRIGGASFYLSQKVYTEAVQLAGRWRSLAYEVLRVLTGRSGFGWVVRRSLAAVSTSTCFPDEAGMVVREYVTCACDVFAIMSSGTSEIVQRAFTIGSGILAAFVTGVQLMNSNSLTTQLAETRELVRTIEEFLSQITPHEREKIERGQRKYFKRTNKKLRTLKKQLADIELEFKKSDAYTRFGHQYKPTIAKWNPLKKSLAGIVDGLENVHTDLLQTTSAIHDRSSGTDSDSEDEIEATVLMSAIEVHSTDQALEMLPIRSNDTPSASA</sequence>
<keyword evidence="1" id="KW-0418">Kinase</keyword>
<dbReference type="GO" id="GO:0004674">
    <property type="term" value="F:protein serine/threonine kinase activity"/>
    <property type="evidence" value="ECO:0007669"/>
    <property type="project" value="UniProtKB-KW"/>
</dbReference>
<evidence type="ECO:0000313" key="7">
    <source>
        <dbReference type="Proteomes" id="UP000194127"/>
    </source>
</evidence>
<evidence type="ECO:0000259" key="5">
    <source>
        <dbReference type="PROSITE" id="PS50011"/>
    </source>
</evidence>
<dbReference type="RefSeq" id="XP_024337349.1">
    <property type="nucleotide sequence ID" value="XM_024479403.1"/>
</dbReference>
<dbReference type="SMART" id="SM00220">
    <property type="entry name" value="S_TKc"/>
    <property type="match status" value="1"/>
</dbReference>
<reference evidence="6 7" key="1">
    <citation type="submission" date="2017-04" db="EMBL/GenBank/DDBJ databases">
        <title>Genome Sequence of the Model Brown-Rot Fungus Postia placenta SB12.</title>
        <authorList>
            <consortium name="DOE Joint Genome Institute"/>
            <person name="Gaskell J."/>
            <person name="Kersten P."/>
            <person name="Larrondo L.F."/>
            <person name="Canessa P."/>
            <person name="Martinez D."/>
            <person name="Hibbett D."/>
            <person name="Schmoll M."/>
            <person name="Kubicek C.P."/>
            <person name="Martinez A.T."/>
            <person name="Yadav J."/>
            <person name="Master E."/>
            <person name="Magnuson J.K."/>
            <person name="James T."/>
            <person name="Yaver D."/>
            <person name="Berka R."/>
            <person name="Labutti K."/>
            <person name="Lipzen A."/>
            <person name="Aerts A."/>
            <person name="Barry K."/>
            <person name="Henrissat B."/>
            <person name="Blanchette R."/>
            <person name="Grigoriev I."/>
            <person name="Cullen D."/>
        </authorList>
    </citation>
    <scope>NUCLEOTIDE SEQUENCE [LARGE SCALE GENOMIC DNA]</scope>
    <source>
        <strain evidence="6 7">MAD-698-R-SB12</strain>
    </source>
</reference>
<evidence type="ECO:0000256" key="3">
    <source>
        <dbReference type="ARBA" id="ARBA00022840"/>
    </source>
</evidence>
<keyword evidence="1" id="KW-0808">Transferase</keyword>
<evidence type="ECO:0000256" key="4">
    <source>
        <dbReference type="SAM" id="MobiDB-lite"/>
    </source>
</evidence>
<dbReference type="PROSITE" id="PS50011">
    <property type="entry name" value="PROTEIN_KINASE_DOM"/>
    <property type="match status" value="1"/>
</dbReference>
<keyword evidence="2" id="KW-0547">Nucleotide-binding</keyword>
<dbReference type="PANTHER" id="PTHR24055">
    <property type="entry name" value="MITOGEN-ACTIVATED PROTEIN KINASE"/>
    <property type="match status" value="1"/>
</dbReference>
<name>A0A1X6MVZ8_9APHY</name>
<evidence type="ECO:0000313" key="6">
    <source>
        <dbReference type="EMBL" id="OSX60555.1"/>
    </source>
</evidence>
<dbReference type="InterPro" id="IPR050117">
    <property type="entry name" value="MAPK"/>
</dbReference>
<dbReference type="OrthoDB" id="5987198at2759"/>
<keyword evidence="1" id="KW-0723">Serine/threonine-protein kinase</keyword>
<dbReference type="Proteomes" id="UP000194127">
    <property type="component" value="Unassembled WGS sequence"/>
</dbReference>